<feature type="region of interest" description="Disordered" evidence="1">
    <location>
        <begin position="231"/>
        <end position="389"/>
    </location>
</feature>
<feature type="chain" id="PRO_5011706860" evidence="2">
    <location>
        <begin position="25"/>
        <end position="389"/>
    </location>
</feature>
<sequence>MRRRVLASAVLLVAPVLSVPAASAAPVPAAPVLCAADGTRGAVPASFPVEACVDGTGMTLRNDRDRPVVVSGRGDLQGRVLLRSQNDARSDVVRRTAPAAMVLLPGEVARWSVGPGPALLTVAPLPVPSAPEIAEVLTRALAGEGTREATRELHDSVGALVLEIAAAAAARADCAEGRSFLGSAACDVTAAAEIGSATADHLDRRTTAEVLPQLLDPAAWAEWPLVDPDWPAGADGTLRQHAVHASPPAPSRPHASAATGGARPTAPSAAATRTPVARPAPAAAPTRAPARVTPAPVPAPAPAPAPASRPRPTPARPPVVVPPPPAPPAPPTAPAPPHVERPSGQEIHERNMARLRELAAAWEKAQEQARERERDHDRGSGRGRGRGNR</sequence>
<proteinExistence type="predicted"/>
<feature type="compositionally biased region" description="Pro residues" evidence="1">
    <location>
        <begin position="295"/>
        <end position="337"/>
    </location>
</feature>
<dbReference type="EMBL" id="FNBT01000002">
    <property type="protein sequence ID" value="SDF21325.1"/>
    <property type="molecule type" value="Genomic_DNA"/>
</dbReference>
<dbReference type="Proteomes" id="UP000199406">
    <property type="component" value="Unassembled WGS sequence"/>
</dbReference>
<dbReference type="AlphaFoldDB" id="A0A1G7J8V7"/>
<protein>
    <submittedName>
        <fullName evidence="3">Uncharacterized protein</fullName>
    </submittedName>
</protein>
<name>A0A1G7J8V7_9ACTN</name>
<accession>A0A1G7J8V7</accession>
<dbReference type="STRING" id="1550231.SAMN05660662_1364"/>
<dbReference type="RefSeq" id="WP_176946287.1">
    <property type="nucleotide sequence ID" value="NZ_FNBT01000002.1"/>
</dbReference>
<organism evidence="3 4">
    <name type="scientific">Blastococcus aurantiacus</name>
    <dbReference type="NCBI Taxonomy" id="1550231"/>
    <lineage>
        <taxon>Bacteria</taxon>
        <taxon>Bacillati</taxon>
        <taxon>Actinomycetota</taxon>
        <taxon>Actinomycetes</taxon>
        <taxon>Geodermatophilales</taxon>
        <taxon>Geodermatophilaceae</taxon>
        <taxon>Blastococcus</taxon>
    </lineage>
</organism>
<evidence type="ECO:0000256" key="2">
    <source>
        <dbReference type="SAM" id="SignalP"/>
    </source>
</evidence>
<evidence type="ECO:0000313" key="3">
    <source>
        <dbReference type="EMBL" id="SDF21325.1"/>
    </source>
</evidence>
<evidence type="ECO:0000256" key="1">
    <source>
        <dbReference type="SAM" id="MobiDB-lite"/>
    </source>
</evidence>
<gene>
    <name evidence="3" type="ORF">SAMN05660662_1364</name>
</gene>
<keyword evidence="2" id="KW-0732">Signal</keyword>
<keyword evidence="4" id="KW-1185">Reference proteome</keyword>
<feature type="compositionally biased region" description="Low complexity" evidence="1">
    <location>
        <begin position="252"/>
        <end position="294"/>
    </location>
</feature>
<reference evidence="4" key="1">
    <citation type="submission" date="2016-10" db="EMBL/GenBank/DDBJ databases">
        <authorList>
            <person name="Varghese N."/>
            <person name="Submissions S."/>
        </authorList>
    </citation>
    <scope>NUCLEOTIDE SEQUENCE [LARGE SCALE GENOMIC DNA]</scope>
    <source>
        <strain evidence="4">DSM 44268</strain>
    </source>
</reference>
<evidence type="ECO:0000313" key="4">
    <source>
        <dbReference type="Proteomes" id="UP000199406"/>
    </source>
</evidence>
<feature type="signal peptide" evidence="2">
    <location>
        <begin position="1"/>
        <end position="24"/>
    </location>
</feature>
<feature type="compositionally biased region" description="Basic and acidic residues" evidence="1">
    <location>
        <begin position="338"/>
        <end position="357"/>
    </location>
</feature>
<feature type="compositionally biased region" description="Basic and acidic residues" evidence="1">
    <location>
        <begin position="364"/>
        <end position="380"/>
    </location>
</feature>